<name>A0ABY6KEK0_9ARAC</name>
<dbReference type="EMBL" id="CP092866">
    <property type="protein sequence ID" value="UYV66646.1"/>
    <property type="molecule type" value="Genomic_DNA"/>
</dbReference>
<dbReference type="Pfam" id="PF00665">
    <property type="entry name" value="rve"/>
    <property type="match status" value="1"/>
</dbReference>
<dbReference type="InterPro" id="IPR041373">
    <property type="entry name" value="RT_RNaseH"/>
</dbReference>
<feature type="domain" description="Integrase catalytic" evidence="8">
    <location>
        <begin position="483"/>
        <end position="635"/>
    </location>
</feature>
<evidence type="ECO:0000256" key="2">
    <source>
        <dbReference type="ARBA" id="ARBA00022695"/>
    </source>
</evidence>
<evidence type="ECO:0000259" key="8">
    <source>
        <dbReference type="PROSITE" id="PS50994"/>
    </source>
</evidence>
<evidence type="ECO:0000256" key="6">
    <source>
        <dbReference type="ARBA" id="ARBA00022918"/>
    </source>
</evidence>
<dbReference type="Pfam" id="PF17917">
    <property type="entry name" value="RT_RNaseH"/>
    <property type="match status" value="1"/>
</dbReference>
<dbReference type="SUPFAM" id="SSF56672">
    <property type="entry name" value="DNA/RNA polymerases"/>
    <property type="match status" value="1"/>
</dbReference>
<keyword evidence="2" id="KW-0548">Nucleotidyltransferase</keyword>
<keyword evidence="4" id="KW-0255">Endonuclease</keyword>
<evidence type="ECO:0000256" key="3">
    <source>
        <dbReference type="ARBA" id="ARBA00022722"/>
    </source>
</evidence>
<evidence type="ECO:0000313" key="10">
    <source>
        <dbReference type="Proteomes" id="UP001235939"/>
    </source>
</evidence>
<dbReference type="SUPFAM" id="SSF53098">
    <property type="entry name" value="Ribonuclease H-like"/>
    <property type="match status" value="1"/>
</dbReference>
<evidence type="ECO:0000256" key="5">
    <source>
        <dbReference type="ARBA" id="ARBA00022801"/>
    </source>
</evidence>
<dbReference type="InterPro" id="IPR036397">
    <property type="entry name" value="RNaseH_sf"/>
</dbReference>
<dbReference type="Proteomes" id="UP001235939">
    <property type="component" value="Chromosome 04"/>
</dbReference>
<dbReference type="PANTHER" id="PTHR46114:SF1">
    <property type="entry name" value="ZAD DOMAIN-CONTAINING PROTEIN"/>
    <property type="match status" value="1"/>
</dbReference>
<evidence type="ECO:0000256" key="1">
    <source>
        <dbReference type="ARBA" id="ARBA00022679"/>
    </source>
</evidence>
<evidence type="ECO:0000256" key="4">
    <source>
        <dbReference type="ARBA" id="ARBA00022759"/>
    </source>
</evidence>
<dbReference type="InterPro" id="IPR012337">
    <property type="entry name" value="RNaseH-like_sf"/>
</dbReference>
<organism evidence="9 10">
    <name type="scientific">Cordylochernes scorpioides</name>
    <dbReference type="NCBI Taxonomy" id="51811"/>
    <lineage>
        <taxon>Eukaryota</taxon>
        <taxon>Metazoa</taxon>
        <taxon>Ecdysozoa</taxon>
        <taxon>Arthropoda</taxon>
        <taxon>Chelicerata</taxon>
        <taxon>Arachnida</taxon>
        <taxon>Pseudoscorpiones</taxon>
        <taxon>Cheliferoidea</taxon>
        <taxon>Chernetidae</taxon>
        <taxon>Cordylochernes</taxon>
    </lineage>
</organism>
<dbReference type="PANTHER" id="PTHR46114">
    <property type="entry name" value="APPLE DOMAIN-CONTAINING PROTEIN"/>
    <property type="match status" value="1"/>
</dbReference>
<keyword evidence="1" id="KW-0808">Transferase</keyword>
<reference evidence="9 10" key="1">
    <citation type="submission" date="2022-01" db="EMBL/GenBank/DDBJ databases">
        <title>A chromosomal length assembly of Cordylochernes scorpioides.</title>
        <authorList>
            <person name="Zeh D."/>
            <person name="Zeh J."/>
        </authorList>
    </citation>
    <scope>NUCLEOTIDE SEQUENCE [LARGE SCALE GENOMIC DNA]</scope>
    <source>
        <strain evidence="9">IN4F17</strain>
        <tissue evidence="9">Whole Body</tissue>
    </source>
</reference>
<keyword evidence="3" id="KW-0540">Nuclease</keyword>
<keyword evidence="5" id="KW-0378">Hydrolase</keyword>
<keyword evidence="6" id="KW-0695">RNA-directed DNA polymerase</keyword>
<dbReference type="InterPro" id="IPR001584">
    <property type="entry name" value="Integrase_cat-core"/>
</dbReference>
<feature type="region of interest" description="Disordered" evidence="7">
    <location>
        <begin position="288"/>
        <end position="360"/>
    </location>
</feature>
<dbReference type="Gene3D" id="3.30.420.10">
    <property type="entry name" value="Ribonuclease H-like superfamily/Ribonuclease H"/>
    <property type="match status" value="1"/>
</dbReference>
<dbReference type="CDD" id="cd09274">
    <property type="entry name" value="RNase_HI_RT_Ty3"/>
    <property type="match status" value="1"/>
</dbReference>
<gene>
    <name evidence="9" type="ORF">LAZ67_4002439</name>
</gene>
<dbReference type="PROSITE" id="PS50994">
    <property type="entry name" value="INTEGRASE"/>
    <property type="match status" value="1"/>
</dbReference>
<evidence type="ECO:0000313" key="9">
    <source>
        <dbReference type="EMBL" id="UYV66646.1"/>
    </source>
</evidence>
<feature type="compositionally biased region" description="Polar residues" evidence="7">
    <location>
        <begin position="315"/>
        <end position="332"/>
    </location>
</feature>
<protein>
    <recommendedName>
        <fullName evidence="8">Integrase catalytic domain-containing protein</fullName>
    </recommendedName>
</protein>
<keyword evidence="10" id="KW-1185">Reference proteome</keyword>
<sequence length="635" mass="72630">MEDAAVETDKSDYSGVRNDQLGTVLTDISLEKIKAGVFDGPQIKRLLNDKIFIITKNGIEEAAWSGFKAVVQGFLGNRRDDNYKELVQNMLKSYEALGVNMSNKVHYLNSHLNKFPDNPDAYSDEQGERFHQDMKVMEERYQGVWDCHMMADYCWNLSRDLPEYTYKRKAKMLSYFLPHPSVLVLPLLRTTNRPRLRHQSNQFQPTTQFARILQWVHSNPTASFAKCFVLKLAGQASLEEYYRGKTALGMQLGLPQKYLLRTWESGTSWCNGSSELVHHLRVTTRNNRPTCRAHTPAHQGKQVRGLHLHRRRTENSAAPITGTLSAATSQLHTRARGQCSPPNIHNKSKPDKPPETPQPFVSQEGLPCQVYCDASTFGIAGILKQVDPDGKTYPVQYFSRALRSHERNYSISELECLEIFESVDKFRVYLMGRKFTIFSDHYALQIPIKNPSGRLFRWRLRLSSYEYERLMGSTYGELGQPPEAKGPFDLLSLDTIAGFSKYGNAKAYLHVVVDHFSRYTWTFPSKSTIIFTYQQVLKRVLQDVSPKRLLTDRAPAFTSPRFRSFLLNRSIHPLLTTSNNPQANGLCERLNATLTGKLRLLHLENPKVAWTKLVKRVTTIYNNAPHSITGFPPIY</sequence>
<dbReference type="InterPro" id="IPR043502">
    <property type="entry name" value="DNA/RNA_pol_sf"/>
</dbReference>
<proteinExistence type="predicted"/>
<accession>A0ABY6KEK0</accession>
<evidence type="ECO:0000256" key="7">
    <source>
        <dbReference type="SAM" id="MobiDB-lite"/>
    </source>
</evidence>